<dbReference type="PROSITE" id="PS50850">
    <property type="entry name" value="MFS"/>
    <property type="match status" value="1"/>
</dbReference>
<keyword evidence="3 5" id="KW-1133">Transmembrane helix</keyword>
<keyword evidence="4 5" id="KW-0472">Membrane</keyword>
<evidence type="ECO:0000313" key="8">
    <source>
        <dbReference type="Proteomes" id="UP000648908"/>
    </source>
</evidence>
<feature type="transmembrane region" description="Helical" evidence="5">
    <location>
        <begin position="245"/>
        <end position="265"/>
    </location>
</feature>
<dbReference type="InterPro" id="IPR036259">
    <property type="entry name" value="MFS_trans_sf"/>
</dbReference>
<evidence type="ECO:0000256" key="3">
    <source>
        <dbReference type="ARBA" id="ARBA00022989"/>
    </source>
</evidence>
<keyword evidence="8" id="KW-1185">Reference proteome</keyword>
<name>A0A8K0Y115_9RHOB</name>
<comment type="caution">
    <text evidence="7">The sequence shown here is derived from an EMBL/GenBank/DDBJ whole genome shotgun (WGS) entry which is preliminary data.</text>
</comment>
<proteinExistence type="predicted"/>
<comment type="subcellular location">
    <subcellularLocation>
        <location evidence="1">Membrane</location>
        <topology evidence="1">Multi-pass membrane protein</topology>
    </subcellularLocation>
</comment>
<feature type="transmembrane region" description="Helical" evidence="5">
    <location>
        <begin position="138"/>
        <end position="159"/>
    </location>
</feature>
<evidence type="ECO:0000256" key="2">
    <source>
        <dbReference type="ARBA" id="ARBA00022692"/>
    </source>
</evidence>
<feature type="transmembrane region" description="Helical" evidence="5">
    <location>
        <begin position="277"/>
        <end position="296"/>
    </location>
</feature>
<feature type="transmembrane region" description="Helical" evidence="5">
    <location>
        <begin position="54"/>
        <end position="73"/>
    </location>
</feature>
<evidence type="ECO:0000256" key="5">
    <source>
        <dbReference type="SAM" id="Phobius"/>
    </source>
</evidence>
<keyword evidence="2 5" id="KW-0812">Transmembrane</keyword>
<dbReference type="InterPro" id="IPR011701">
    <property type="entry name" value="MFS"/>
</dbReference>
<dbReference type="InterPro" id="IPR020846">
    <property type="entry name" value="MFS_dom"/>
</dbReference>
<gene>
    <name evidence="7" type="ORF">JL811_16425</name>
</gene>
<dbReference type="GO" id="GO:0022857">
    <property type="term" value="F:transmembrane transporter activity"/>
    <property type="evidence" value="ECO:0007669"/>
    <property type="project" value="InterPro"/>
</dbReference>
<protein>
    <submittedName>
        <fullName evidence="7">MFS transporter</fullName>
    </submittedName>
</protein>
<accession>A0A8K0Y115</accession>
<feature type="transmembrane region" description="Helical" evidence="5">
    <location>
        <begin position="105"/>
        <end position="126"/>
    </location>
</feature>
<dbReference type="Gene3D" id="1.20.1250.20">
    <property type="entry name" value="MFS general substrate transporter like domains"/>
    <property type="match status" value="2"/>
</dbReference>
<dbReference type="SUPFAM" id="SSF103473">
    <property type="entry name" value="MFS general substrate transporter"/>
    <property type="match status" value="1"/>
</dbReference>
<dbReference type="Proteomes" id="UP000648908">
    <property type="component" value="Unassembled WGS sequence"/>
</dbReference>
<sequence>MSPPRPPHAPLTVPALLLLVRPALAAFAAMGMLWGTFAAVLPDLKSMLGVGEARLGLLLLMTPVAAVLAMLAAPRTGDALGRVALPVAALVMALAFALPGQAASLLLFPLAMMACGAATGLTDVLMNARVAQMENERGLALMNLCHAAYSFGYAAGAILTGAMRAAGWGPGMVMGVMAGLALLLALATIERDGRIHGLGRPAPGTGGLGAVPLIGGALVLIAFLTENAAESWSALHIEQTLGGSPSQGAMGPALMAVTMGVARLFGQGLANRVDPVLLLRAGAVVAGAGALAAAFATSPAMAHGAFVVMGIGASVIAPTAFTLVGRLAAPEARARAIARATLLGYFGYFVGPPVLGLIAGSFGLRMAFAFAAAALILVLVIAPLLRRPR</sequence>
<dbReference type="EMBL" id="JAESVN010000009">
    <property type="protein sequence ID" value="MBL4918810.1"/>
    <property type="molecule type" value="Genomic_DNA"/>
</dbReference>
<dbReference type="PANTHER" id="PTHR23514:SF13">
    <property type="entry name" value="INNER MEMBRANE PROTEIN YBJJ"/>
    <property type="match status" value="1"/>
</dbReference>
<organism evidence="7 8">
    <name type="scientific">Szabonella alba</name>
    <dbReference type="NCBI Taxonomy" id="2804194"/>
    <lineage>
        <taxon>Bacteria</taxon>
        <taxon>Pseudomonadati</taxon>
        <taxon>Pseudomonadota</taxon>
        <taxon>Alphaproteobacteria</taxon>
        <taxon>Rhodobacterales</taxon>
        <taxon>Paracoccaceae</taxon>
        <taxon>Szabonella</taxon>
    </lineage>
</organism>
<feature type="transmembrane region" description="Helical" evidence="5">
    <location>
        <begin position="80"/>
        <end position="99"/>
    </location>
</feature>
<dbReference type="InterPro" id="IPR051788">
    <property type="entry name" value="MFS_Transporter"/>
</dbReference>
<reference evidence="7" key="1">
    <citation type="submission" date="2021-01" db="EMBL/GenBank/DDBJ databases">
        <title>Tabrizicola alba sp. nov. a motile alkaliphilic bacterium isolated from a soda lake.</title>
        <authorList>
            <person name="Szuroczki S."/>
            <person name="Abbaszade G."/>
            <person name="Schumann P."/>
            <person name="Toth E."/>
        </authorList>
    </citation>
    <scope>NUCLEOTIDE SEQUENCE</scope>
    <source>
        <strain evidence="7">DMG-N-6</strain>
    </source>
</reference>
<feature type="transmembrane region" description="Helical" evidence="5">
    <location>
        <begin position="366"/>
        <end position="385"/>
    </location>
</feature>
<dbReference type="AlphaFoldDB" id="A0A8K0Y115"/>
<evidence type="ECO:0000313" key="7">
    <source>
        <dbReference type="EMBL" id="MBL4918810.1"/>
    </source>
</evidence>
<dbReference type="Pfam" id="PF07690">
    <property type="entry name" value="MFS_1"/>
    <property type="match status" value="1"/>
</dbReference>
<dbReference type="GO" id="GO:0016020">
    <property type="term" value="C:membrane"/>
    <property type="evidence" value="ECO:0007669"/>
    <property type="project" value="UniProtKB-SubCell"/>
</dbReference>
<feature type="transmembrane region" description="Helical" evidence="5">
    <location>
        <begin position="302"/>
        <end position="324"/>
    </location>
</feature>
<evidence type="ECO:0000256" key="4">
    <source>
        <dbReference type="ARBA" id="ARBA00023136"/>
    </source>
</evidence>
<evidence type="ECO:0000259" key="6">
    <source>
        <dbReference type="PROSITE" id="PS50850"/>
    </source>
</evidence>
<feature type="transmembrane region" description="Helical" evidence="5">
    <location>
        <begin position="165"/>
        <end position="186"/>
    </location>
</feature>
<feature type="transmembrane region" description="Helical" evidence="5">
    <location>
        <begin position="336"/>
        <end position="360"/>
    </location>
</feature>
<dbReference type="RefSeq" id="WP_202689790.1">
    <property type="nucleotide sequence ID" value="NZ_JAESVN010000009.1"/>
</dbReference>
<evidence type="ECO:0000256" key="1">
    <source>
        <dbReference type="ARBA" id="ARBA00004141"/>
    </source>
</evidence>
<dbReference type="PANTHER" id="PTHR23514">
    <property type="entry name" value="BYPASS OF STOP CODON PROTEIN 6"/>
    <property type="match status" value="1"/>
</dbReference>
<feature type="transmembrane region" description="Helical" evidence="5">
    <location>
        <begin position="207"/>
        <end position="225"/>
    </location>
</feature>
<feature type="domain" description="Major facilitator superfamily (MFS) profile" evidence="6">
    <location>
        <begin position="211"/>
        <end position="389"/>
    </location>
</feature>